<dbReference type="InterPro" id="IPR004364">
    <property type="entry name" value="Aa-tRNA-synt_II"/>
</dbReference>
<dbReference type="PANTHER" id="PTHR42918:SF15">
    <property type="entry name" value="LYSINE--TRNA LIGASE, CHLOROPLASTIC_MITOCHONDRIAL"/>
    <property type="match status" value="1"/>
</dbReference>
<evidence type="ECO:0000256" key="4">
    <source>
        <dbReference type="ARBA" id="ARBA00023146"/>
    </source>
</evidence>
<dbReference type="SUPFAM" id="SSF55681">
    <property type="entry name" value="Class II aaRS and biotin synthetases"/>
    <property type="match status" value="1"/>
</dbReference>
<accession>A0AAE7G479</accession>
<dbReference type="SUPFAM" id="SSF50249">
    <property type="entry name" value="Nucleic acid-binding proteins"/>
    <property type="match status" value="1"/>
</dbReference>
<feature type="domain" description="Aminoacyl-transfer RNA synthetases class-II family profile" evidence="5">
    <location>
        <begin position="133"/>
        <end position="380"/>
    </location>
</feature>
<dbReference type="RefSeq" id="WP_180806732.1">
    <property type="nucleotide sequence ID" value="NZ_CP041245.1"/>
</dbReference>
<evidence type="ECO:0000256" key="3">
    <source>
        <dbReference type="ARBA" id="ARBA00022840"/>
    </source>
</evidence>
<dbReference type="PROSITE" id="PS50862">
    <property type="entry name" value="AA_TRNA_LIGASE_II"/>
    <property type="match status" value="1"/>
</dbReference>
<dbReference type="InterPro" id="IPR012340">
    <property type="entry name" value="NA-bd_OB-fold"/>
</dbReference>
<keyword evidence="4" id="KW-0030">Aminoacyl-tRNA synthetase</keyword>
<evidence type="ECO:0000313" key="6">
    <source>
        <dbReference type="EMBL" id="QLK14108.1"/>
    </source>
</evidence>
<evidence type="ECO:0000259" key="5">
    <source>
        <dbReference type="PROSITE" id="PS50862"/>
    </source>
</evidence>
<keyword evidence="2" id="KW-0547">Nucleotide-binding</keyword>
<dbReference type="InterPro" id="IPR018149">
    <property type="entry name" value="Lys-tRNA-synth_II_C"/>
</dbReference>
<reference evidence="6 7" key="1">
    <citation type="submission" date="2019-06" db="EMBL/GenBank/DDBJ databases">
        <authorList>
            <person name="Petrone J.R."/>
            <person name="Munoz-Beristain A."/>
            <person name="Russell J.T."/>
            <person name="Rios-Glusberger P."/>
            <person name="Triplett E.W."/>
        </authorList>
    </citation>
    <scope>NUCLEOTIDE SEQUENCE [LARGE SCALE GENOMIC DNA]</scope>
    <source>
        <strain evidence="6">JRPAMB4</strain>
    </source>
</reference>
<keyword evidence="3" id="KW-0067">ATP-binding</keyword>
<keyword evidence="1" id="KW-0436">Ligase</keyword>
<gene>
    <name evidence="6" type="ORF">FK493_00800</name>
</gene>
<dbReference type="GO" id="GO:0000049">
    <property type="term" value="F:tRNA binding"/>
    <property type="evidence" value="ECO:0007669"/>
    <property type="project" value="TreeGrafter"/>
</dbReference>
<dbReference type="PRINTS" id="PR00982">
    <property type="entry name" value="TRNASYNTHLYS"/>
</dbReference>
<dbReference type="InterPro" id="IPR045864">
    <property type="entry name" value="aa-tRNA-synth_II/BPL/LPL"/>
</dbReference>
<dbReference type="Pfam" id="PF00152">
    <property type="entry name" value="tRNA-synt_2"/>
    <property type="match status" value="1"/>
</dbReference>
<dbReference type="AlphaFoldDB" id="A0AAE7G479"/>
<dbReference type="Proteomes" id="UP000510930">
    <property type="component" value="Chromosome"/>
</dbReference>
<dbReference type="PANTHER" id="PTHR42918">
    <property type="entry name" value="LYSYL-TRNA SYNTHETASE"/>
    <property type="match status" value="1"/>
</dbReference>
<dbReference type="GO" id="GO:0006430">
    <property type="term" value="P:lysyl-tRNA aminoacylation"/>
    <property type="evidence" value="ECO:0007669"/>
    <property type="project" value="InterPro"/>
</dbReference>
<dbReference type="GO" id="GO:0005829">
    <property type="term" value="C:cytosol"/>
    <property type="evidence" value="ECO:0007669"/>
    <property type="project" value="TreeGrafter"/>
</dbReference>
<proteinExistence type="predicted"/>
<dbReference type="GO" id="GO:0004824">
    <property type="term" value="F:lysine-tRNA ligase activity"/>
    <property type="evidence" value="ECO:0007669"/>
    <property type="project" value="InterPro"/>
</dbReference>
<name>A0AAE7G479_CARRU</name>
<dbReference type="GO" id="GO:0005524">
    <property type="term" value="F:ATP binding"/>
    <property type="evidence" value="ECO:0007669"/>
    <property type="project" value="UniProtKB-KW"/>
</dbReference>
<evidence type="ECO:0000313" key="7">
    <source>
        <dbReference type="Proteomes" id="UP000510930"/>
    </source>
</evidence>
<evidence type="ECO:0000256" key="1">
    <source>
        <dbReference type="ARBA" id="ARBA00022598"/>
    </source>
</evidence>
<dbReference type="Gene3D" id="3.30.930.10">
    <property type="entry name" value="Bira Bifunctional Protein, Domain 2"/>
    <property type="match status" value="1"/>
</dbReference>
<sequence length="380" mass="45924">MIINLKNYKIFFGKITRIKNFFIEIKDYSGKIQIYCKKKFNLGDIILSYGKLKKTKKKIFFLFSLYTKLIIKNLKINYKKLYVKEIFTIKNFLFNYLKKFSFIFVNSTNFCKNKSNSYSNNFKTYSFCKKKFIYLKISPEFYIKKIISNNYNRIFDITKCYRNEGISNIHNFEFNMLEYYSSDFTFNKSIFFLEKLIKNTFCSINYYFLELFGLKFSFFMLFKKVYLLEILFLYFLKNNFFFIHSKDNLFLFINFIGIKSVKNYFKSDVYFKIFNEKILQKIVFPVFLINFPRKSSPLSKISNLNINYCNRFELFMLGIEISNGFEELNDYFIQKNNLLKKNKDFLLDLKNCLYNMNGVGVGVDRLSLILLKIKHIKKIV</sequence>
<protein>
    <recommendedName>
        <fullName evidence="5">Aminoacyl-transfer RNA synthetases class-II family profile domain-containing protein</fullName>
    </recommendedName>
</protein>
<dbReference type="InterPro" id="IPR006195">
    <property type="entry name" value="aa-tRNA-synth_II"/>
</dbReference>
<organism evidence="6 7">
    <name type="scientific">Carsonella ruddii</name>
    <dbReference type="NCBI Taxonomy" id="114186"/>
    <lineage>
        <taxon>Bacteria</taxon>
        <taxon>Pseudomonadati</taxon>
        <taxon>Pseudomonadota</taxon>
        <taxon>Gammaproteobacteria</taxon>
        <taxon>Oceanospirillales</taxon>
        <taxon>Halomonadaceae</taxon>
        <taxon>Zymobacter group</taxon>
        <taxon>Candidatus Carsonella</taxon>
    </lineage>
</organism>
<dbReference type="EMBL" id="CP041245">
    <property type="protein sequence ID" value="QLK14108.1"/>
    <property type="molecule type" value="Genomic_DNA"/>
</dbReference>
<evidence type="ECO:0000256" key="2">
    <source>
        <dbReference type="ARBA" id="ARBA00022741"/>
    </source>
</evidence>